<dbReference type="WBParaSite" id="TMUE_3000012883.1">
    <property type="protein sequence ID" value="TMUE_3000012883.1"/>
    <property type="gene ID" value="WBGene00293311"/>
</dbReference>
<reference evidence="2" key="1">
    <citation type="submission" date="2019-12" db="UniProtKB">
        <authorList>
            <consortium name="WormBaseParasite"/>
        </authorList>
    </citation>
    <scope>IDENTIFICATION</scope>
</reference>
<keyword evidence="1" id="KW-1185">Reference proteome</keyword>
<dbReference type="InterPro" id="IPR032675">
    <property type="entry name" value="LRR_dom_sf"/>
</dbReference>
<sequence>MMHLRSVARLMCSCSSVKICANNFKIRHLLMYPYGNEVCLNAVQQSLPNLTGLVLEATDEASLSDVVVLNFLPTFPNLKVLVLRNIVMGHTVHIPETVREIEWSNRHGSPSDWFFQELLSCSNLEALTIGGCQLNGESFERLVDSIKTMRWLRSVFFEFVTFMPVTLFKPVVPLFLDRLCFSSCLGNLVDVLRYFVQCGEGHLGSVAMQIGEDRRKVDPILEMSPTLRKQKIRLHMCFFGFDFVLSDVEPVVGVEVPSSFADIITDLVFHMTVDDSIFDIVKRRTYACLETFRIIVSCFVHSRVVFLCIYSSSWQYCKSLPPFCLITDIAIDAFEQLFCFMQVCVGQY</sequence>
<name>A0A5S6R0C7_TRIMR</name>
<dbReference type="SUPFAM" id="SSF52047">
    <property type="entry name" value="RNI-like"/>
    <property type="match status" value="1"/>
</dbReference>
<proteinExistence type="predicted"/>
<dbReference type="Gene3D" id="3.80.10.10">
    <property type="entry name" value="Ribonuclease Inhibitor"/>
    <property type="match status" value="1"/>
</dbReference>
<accession>A0A5S6R0C7</accession>
<evidence type="ECO:0000313" key="2">
    <source>
        <dbReference type="WBParaSite" id="TMUE_3000012883.1"/>
    </source>
</evidence>
<dbReference type="STRING" id="70415.A0A5S6R0C7"/>
<organism evidence="1 2">
    <name type="scientific">Trichuris muris</name>
    <name type="common">Mouse whipworm</name>
    <dbReference type="NCBI Taxonomy" id="70415"/>
    <lineage>
        <taxon>Eukaryota</taxon>
        <taxon>Metazoa</taxon>
        <taxon>Ecdysozoa</taxon>
        <taxon>Nematoda</taxon>
        <taxon>Enoplea</taxon>
        <taxon>Dorylaimia</taxon>
        <taxon>Trichinellida</taxon>
        <taxon>Trichuridae</taxon>
        <taxon>Trichuris</taxon>
    </lineage>
</organism>
<evidence type="ECO:0000313" key="1">
    <source>
        <dbReference type="Proteomes" id="UP000046395"/>
    </source>
</evidence>
<dbReference type="AlphaFoldDB" id="A0A5S6R0C7"/>
<dbReference type="Proteomes" id="UP000046395">
    <property type="component" value="Unassembled WGS sequence"/>
</dbReference>
<protein>
    <submittedName>
        <fullName evidence="2">F-box domain-containing protein</fullName>
    </submittedName>
</protein>